<evidence type="ECO:0000313" key="3">
    <source>
        <dbReference type="EMBL" id="QVL32036.1"/>
    </source>
</evidence>
<name>A0A8E6EY58_9BACT</name>
<evidence type="ECO:0000259" key="2">
    <source>
        <dbReference type="Pfam" id="PF01337"/>
    </source>
</evidence>
<dbReference type="SUPFAM" id="SSF52038">
    <property type="entry name" value="Barstar-related"/>
    <property type="match status" value="1"/>
</dbReference>
<feature type="domain" description="Barstar (barnase inhibitor)" evidence="2">
    <location>
        <begin position="41"/>
        <end position="125"/>
    </location>
</feature>
<keyword evidence="4" id="KW-1185">Reference proteome</keyword>
<organism evidence="3 4">
    <name type="scientific">Telmatocola sphagniphila</name>
    <dbReference type="NCBI Taxonomy" id="1123043"/>
    <lineage>
        <taxon>Bacteria</taxon>
        <taxon>Pseudomonadati</taxon>
        <taxon>Planctomycetota</taxon>
        <taxon>Planctomycetia</taxon>
        <taxon>Gemmatales</taxon>
        <taxon>Gemmataceae</taxon>
    </lineage>
</organism>
<evidence type="ECO:0000313" key="4">
    <source>
        <dbReference type="Proteomes" id="UP000676194"/>
    </source>
</evidence>
<evidence type="ECO:0000256" key="1">
    <source>
        <dbReference type="ARBA" id="ARBA00006845"/>
    </source>
</evidence>
<dbReference type="Pfam" id="PF01337">
    <property type="entry name" value="Barstar"/>
    <property type="match status" value="1"/>
</dbReference>
<proteinExistence type="inferred from homology"/>
<reference evidence="3" key="1">
    <citation type="submission" date="2021-05" db="EMBL/GenBank/DDBJ databases">
        <title>Complete genome sequence of the cellulolytic planctomycete Telmatocola sphagniphila SP2T and characterization of the first cellulase from planctomycetes.</title>
        <authorList>
            <person name="Rakitin A.L."/>
            <person name="Beletsky A.V."/>
            <person name="Naumoff D.G."/>
            <person name="Kulichevskaya I.S."/>
            <person name="Mardanov A.V."/>
            <person name="Ravin N.V."/>
            <person name="Dedysh S.N."/>
        </authorList>
    </citation>
    <scope>NUCLEOTIDE SEQUENCE</scope>
    <source>
        <strain evidence="3">SP2T</strain>
    </source>
</reference>
<dbReference type="AlphaFoldDB" id="A0A8E6EY58"/>
<dbReference type="KEGG" id="tsph:KIH39_24900"/>
<dbReference type="Gene3D" id="3.30.370.10">
    <property type="entry name" value="Barstar-like"/>
    <property type="match status" value="1"/>
</dbReference>
<sequence>MKLQSLLKPGQPNQHLLILATNDAYDALRALGHDPKNNCSVRFLRGSKCADRAGFFDEAAAALQLGPHFGENWDAFHDSLSELPNIHSETVILVVLEAGSFLESPKDALTNFQTVVKEVVAEWAKPAAGKPVRNLHIVYQAETDKILGTKLPGLVKLA</sequence>
<dbReference type="InterPro" id="IPR035905">
    <property type="entry name" value="Barstar-like_sf"/>
</dbReference>
<accession>A0A8E6EY58</accession>
<comment type="similarity">
    <text evidence="1">Belongs to the barstar family.</text>
</comment>
<protein>
    <submittedName>
        <fullName evidence="3">Barstar family protein</fullName>
    </submittedName>
</protein>
<gene>
    <name evidence="3" type="ORF">KIH39_24900</name>
</gene>
<dbReference type="EMBL" id="CP074694">
    <property type="protein sequence ID" value="QVL32036.1"/>
    <property type="molecule type" value="Genomic_DNA"/>
</dbReference>
<dbReference type="InterPro" id="IPR000468">
    <property type="entry name" value="Barstar"/>
</dbReference>
<dbReference type="Proteomes" id="UP000676194">
    <property type="component" value="Chromosome"/>
</dbReference>
<dbReference type="RefSeq" id="WP_213496612.1">
    <property type="nucleotide sequence ID" value="NZ_CP074694.1"/>
</dbReference>